<accession>A0A5C3MTA4</accession>
<dbReference type="EMBL" id="ML213520">
    <property type="protein sequence ID" value="TFK48237.1"/>
    <property type="molecule type" value="Genomic_DNA"/>
</dbReference>
<evidence type="ECO:0000313" key="3">
    <source>
        <dbReference type="Proteomes" id="UP000305948"/>
    </source>
</evidence>
<organism evidence="2 3">
    <name type="scientific">Heliocybe sulcata</name>
    <dbReference type="NCBI Taxonomy" id="5364"/>
    <lineage>
        <taxon>Eukaryota</taxon>
        <taxon>Fungi</taxon>
        <taxon>Dikarya</taxon>
        <taxon>Basidiomycota</taxon>
        <taxon>Agaricomycotina</taxon>
        <taxon>Agaricomycetes</taxon>
        <taxon>Gloeophyllales</taxon>
        <taxon>Gloeophyllaceae</taxon>
        <taxon>Heliocybe</taxon>
    </lineage>
</organism>
<feature type="transmembrane region" description="Helical" evidence="1">
    <location>
        <begin position="234"/>
        <end position="254"/>
    </location>
</feature>
<evidence type="ECO:0000256" key="1">
    <source>
        <dbReference type="SAM" id="Phobius"/>
    </source>
</evidence>
<dbReference type="STRING" id="5364.A0A5C3MTA4"/>
<keyword evidence="1" id="KW-0472">Membrane</keyword>
<feature type="transmembrane region" description="Helical" evidence="1">
    <location>
        <begin position="209"/>
        <end position="228"/>
    </location>
</feature>
<reference evidence="2 3" key="1">
    <citation type="journal article" date="2019" name="Nat. Ecol. Evol.">
        <title>Megaphylogeny resolves global patterns of mushroom evolution.</title>
        <authorList>
            <person name="Varga T."/>
            <person name="Krizsan K."/>
            <person name="Foldi C."/>
            <person name="Dima B."/>
            <person name="Sanchez-Garcia M."/>
            <person name="Sanchez-Ramirez S."/>
            <person name="Szollosi G.J."/>
            <person name="Szarkandi J.G."/>
            <person name="Papp V."/>
            <person name="Albert L."/>
            <person name="Andreopoulos W."/>
            <person name="Angelini C."/>
            <person name="Antonin V."/>
            <person name="Barry K.W."/>
            <person name="Bougher N.L."/>
            <person name="Buchanan P."/>
            <person name="Buyck B."/>
            <person name="Bense V."/>
            <person name="Catcheside P."/>
            <person name="Chovatia M."/>
            <person name="Cooper J."/>
            <person name="Damon W."/>
            <person name="Desjardin D."/>
            <person name="Finy P."/>
            <person name="Geml J."/>
            <person name="Haridas S."/>
            <person name="Hughes K."/>
            <person name="Justo A."/>
            <person name="Karasinski D."/>
            <person name="Kautmanova I."/>
            <person name="Kiss B."/>
            <person name="Kocsube S."/>
            <person name="Kotiranta H."/>
            <person name="LaButti K.M."/>
            <person name="Lechner B.E."/>
            <person name="Liimatainen K."/>
            <person name="Lipzen A."/>
            <person name="Lukacs Z."/>
            <person name="Mihaltcheva S."/>
            <person name="Morgado L.N."/>
            <person name="Niskanen T."/>
            <person name="Noordeloos M.E."/>
            <person name="Ohm R.A."/>
            <person name="Ortiz-Santana B."/>
            <person name="Ovrebo C."/>
            <person name="Racz N."/>
            <person name="Riley R."/>
            <person name="Savchenko A."/>
            <person name="Shiryaev A."/>
            <person name="Soop K."/>
            <person name="Spirin V."/>
            <person name="Szebenyi C."/>
            <person name="Tomsovsky M."/>
            <person name="Tulloss R.E."/>
            <person name="Uehling J."/>
            <person name="Grigoriev I.V."/>
            <person name="Vagvolgyi C."/>
            <person name="Papp T."/>
            <person name="Martin F.M."/>
            <person name="Miettinen O."/>
            <person name="Hibbett D.S."/>
            <person name="Nagy L.G."/>
        </authorList>
    </citation>
    <scope>NUCLEOTIDE SEQUENCE [LARGE SCALE GENOMIC DNA]</scope>
    <source>
        <strain evidence="2 3">OMC1185</strain>
    </source>
</reference>
<dbReference type="OrthoDB" id="2956246at2759"/>
<proteinExistence type="predicted"/>
<feature type="transmembrane region" description="Helical" evidence="1">
    <location>
        <begin position="106"/>
        <end position="127"/>
    </location>
</feature>
<gene>
    <name evidence="2" type="ORF">OE88DRAFT_1664707</name>
</gene>
<evidence type="ECO:0000313" key="2">
    <source>
        <dbReference type="EMBL" id="TFK48237.1"/>
    </source>
</evidence>
<keyword evidence="1" id="KW-1133">Transmembrane helix</keyword>
<name>A0A5C3MTA4_9AGAM</name>
<keyword evidence="1" id="KW-0812">Transmembrane</keyword>
<dbReference type="AlphaFoldDB" id="A0A5C3MTA4"/>
<feature type="transmembrane region" description="Helical" evidence="1">
    <location>
        <begin position="133"/>
        <end position="152"/>
    </location>
</feature>
<dbReference type="Proteomes" id="UP000305948">
    <property type="component" value="Unassembled WGS sequence"/>
</dbReference>
<keyword evidence="3" id="KW-1185">Reference proteome</keyword>
<sequence>MNMPLKAAGFLALADLKGIAQRTAMTGSSSFLDILFLAPGIHCQQQASEVNRGEYPTTGAMTTGYVFRVENQATVNFLQRVGKPGYLVTVKVSPPSPHLESFSADALASTLYIIGIAQTITVIVALVHIRDAWALGVLAMLIIARLCNVIVVKRRAVFGWKGYPEPGVIGDLFITVSQDRWVRMRGWVDDIKAVTAGQWLREETTAESFLVTVGTLLVYGSAAVALNASTFGNALVACLLLTSLGLLGLCNALTQTQRMFGRTLHTEGEPKQYTRRLELVSELTKLHNRDDWAVTMGLILPKKDNKGQVAVL</sequence>
<protein>
    <submittedName>
        <fullName evidence="2">Uncharacterized protein</fullName>
    </submittedName>
</protein>